<gene>
    <name evidence="1" type="ORF">KSP40_PGU001553</name>
</gene>
<dbReference type="Proteomes" id="UP001412067">
    <property type="component" value="Unassembled WGS sequence"/>
</dbReference>
<comment type="caution">
    <text evidence="1">The sequence shown here is derived from an EMBL/GenBank/DDBJ whole genome shotgun (WGS) entry which is preliminary data.</text>
</comment>
<sequence>MIPLALRLENLVQWIWELIYRILVQSTPCLYHYSVSWEFLCHFCYYPSRSSDRLQATTDPNLILYFSCKDFHSPMRFSSEAPPEDPYSSMTKIMRSNLTEDQDGHYERSSPLRHHSTSYEITIGGIQLWTGATRNRRIQGFWVACMDTW</sequence>
<name>A0ABR2LQL9_9ASPA</name>
<proteinExistence type="predicted"/>
<accession>A0ABR2LQL9</accession>
<organism evidence="1 2">
    <name type="scientific">Platanthera guangdongensis</name>
    <dbReference type="NCBI Taxonomy" id="2320717"/>
    <lineage>
        <taxon>Eukaryota</taxon>
        <taxon>Viridiplantae</taxon>
        <taxon>Streptophyta</taxon>
        <taxon>Embryophyta</taxon>
        <taxon>Tracheophyta</taxon>
        <taxon>Spermatophyta</taxon>
        <taxon>Magnoliopsida</taxon>
        <taxon>Liliopsida</taxon>
        <taxon>Asparagales</taxon>
        <taxon>Orchidaceae</taxon>
        <taxon>Orchidoideae</taxon>
        <taxon>Orchideae</taxon>
        <taxon>Orchidinae</taxon>
        <taxon>Platanthera</taxon>
    </lineage>
</organism>
<reference evidence="1 2" key="1">
    <citation type="journal article" date="2022" name="Nat. Plants">
        <title>Genomes of leafy and leafless Platanthera orchids illuminate the evolution of mycoheterotrophy.</title>
        <authorList>
            <person name="Li M.H."/>
            <person name="Liu K.W."/>
            <person name="Li Z."/>
            <person name="Lu H.C."/>
            <person name="Ye Q.L."/>
            <person name="Zhang D."/>
            <person name="Wang J.Y."/>
            <person name="Li Y.F."/>
            <person name="Zhong Z.M."/>
            <person name="Liu X."/>
            <person name="Yu X."/>
            <person name="Liu D.K."/>
            <person name="Tu X.D."/>
            <person name="Liu B."/>
            <person name="Hao Y."/>
            <person name="Liao X.Y."/>
            <person name="Jiang Y.T."/>
            <person name="Sun W.H."/>
            <person name="Chen J."/>
            <person name="Chen Y.Q."/>
            <person name="Ai Y."/>
            <person name="Zhai J.W."/>
            <person name="Wu S.S."/>
            <person name="Zhou Z."/>
            <person name="Hsiao Y.Y."/>
            <person name="Wu W.L."/>
            <person name="Chen Y.Y."/>
            <person name="Lin Y.F."/>
            <person name="Hsu J.L."/>
            <person name="Li C.Y."/>
            <person name="Wang Z.W."/>
            <person name="Zhao X."/>
            <person name="Zhong W.Y."/>
            <person name="Ma X.K."/>
            <person name="Ma L."/>
            <person name="Huang J."/>
            <person name="Chen G.Z."/>
            <person name="Huang M.Z."/>
            <person name="Huang L."/>
            <person name="Peng D.H."/>
            <person name="Luo Y.B."/>
            <person name="Zou S.Q."/>
            <person name="Chen S.P."/>
            <person name="Lan S."/>
            <person name="Tsai W.C."/>
            <person name="Van de Peer Y."/>
            <person name="Liu Z.J."/>
        </authorList>
    </citation>
    <scope>NUCLEOTIDE SEQUENCE [LARGE SCALE GENOMIC DNA]</scope>
    <source>
        <strain evidence="1">Lor288</strain>
    </source>
</reference>
<evidence type="ECO:0000313" key="2">
    <source>
        <dbReference type="Proteomes" id="UP001412067"/>
    </source>
</evidence>
<keyword evidence="2" id="KW-1185">Reference proteome</keyword>
<evidence type="ECO:0000313" key="1">
    <source>
        <dbReference type="EMBL" id="KAK8947512.1"/>
    </source>
</evidence>
<protein>
    <submittedName>
        <fullName evidence="1">Uncharacterized protein</fullName>
    </submittedName>
</protein>
<dbReference type="EMBL" id="JBBWWR010000016">
    <property type="protein sequence ID" value="KAK8947512.1"/>
    <property type="molecule type" value="Genomic_DNA"/>
</dbReference>